<keyword evidence="1" id="KW-1185">Reference proteome</keyword>
<dbReference type="WBParaSite" id="Hba_16856">
    <property type="protein sequence ID" value="Hba_16856"/>
    <property type="gene ID" value="Hba_16856"/>
</dbReference>
<dbReference type="AlphaFoldDB" id="A0A1I7XGI0"/>
<evidence type="ECO:0000313" key="1">
    <source>
        <dbReference type="Proteomes" id="UP000095283"/>
    </source>
</evidence>
<dbReference type="Proteomes" id="UP000095283">
    <property type="component" value="Unplaced"/>
</dbReference>
<protein>
    <submittedName>
        <fullName evidence="2">Uncharacterized protein</fullName>
    </submittedName>
</protein>
<evidence type="ECO:0000313" key="2">
    <source>
        <dbReference type="WBParaSite" id="Hba_16856"/>
    </source>
</evidence>
<accession>A0A1I7XGI0</accession>
<name>A0A1I7XGI0_HETBA</name>
<sequence>MNSHVVLYLRWLINVFILYSKDSYRVKHFVDYPDIFMYNFNIIKLFSFELSVSQQATAPWPSHPIAIQVEDEDGMEITSIHSYDERSHRATSFSSSKIIDDDVKSQISFIMKERLHTLAKEVARRTSTVRESLLRESPDDTISTVSVGPQTEEQRPSLMSLIGLQKGSDTETEGTEEKTCWWFPESIHPYGKA</sequence>
<reference evidence="2" key="1">
    <citation type="submission" date="2016-11" db="UniProtKB">
        <authorList>
            <consortium name="WormBaseParasite"/>
        </authorList>
    </citation>
    <scope>IDENTIFICATION</scope>
</reference>
<proteinExistence type="predicted"/>
<organism evidence="1 2">
    <name type="scientific">Heterorhabditis bacteriophora</name>
    <name type="common">Entomopathogenic nematode worm</name>
    <dbReference type="NCBI Taxonomy" id="37862"/>
    <lineage>
        <taxon>Eukaryota</taxon>
        <taxon>Metazoa</taxon>
        <taxon>Ecdysozoa</taxon>
        <taxon>Nematoda</taxon>
        <taxon>Chromadorea</taxon>
        <taxon>Rhabditida</taxon>
        <taxon>Rhabditina</taxon>
        <taxon>Rhabditomorpha</taxon>
        <taxon>Strongyloidea</taxon>
        <taxon>Heterorhabditidae</taxon>
        <taxon>Heterorhabditis</taxon>
    </lineage>
</organism>